<dbReference type="EMBL" id="MLAK01000623">
    <property type="protein sequence ID" value="OHT10034.1"/>
    <property type="molecule type" value="Genomic_DNA"/>
</dbReference>
<keyword evidence="5" id="KW-1185">Reference proteome</keyword>
<evidence type="ECO:0000256" key="1">
    <source>
        <dbReference type="ARBA" id="ARBA00022737"/>
    </source>
</evidence>
<feature type="chain" id="PRO_5012136554" evidence="3">
    <location>
        <begin position="18"/>
        <end position="180"/>
    </location>
</feature>
<dbReference type="SMART" id="SM00248">
    <property type="entry name" value="ANK"/>
    <property type="match status" value="4"/>
</dbReference>
<dbReference type="VEuPathDB" id="TrichDB:TRFO_20837"/>
<evidence type="ECO:0000256" key="3">
    <source>
        <dbReference type="SAM" id="SignalP"/>
    </source>
</evidence>
<comment type="caution">
    <text evidence="4">The sequence shown here is derived from an EMBL/GenBank/DDBJ whole genome shotgun (WGS) entry which is preliminary data.</text>
</comment>
<dbReference type="GeneID" id="94836323"/>
<dbReference type="Pfam" id="PF12796">
    <property type="entry name" value="Ank_2"/>
    <property type="match status" value="1"/>
</dbReference>
<evidence type="ECO:0000313" key="4">
    <source>
        <dbReference type="EMBL" id="OHT10034.1"/>
    </source>
</evidence>
<organism evidence="4 5">
    <name type="scientific">Tritrichomonas foetus</name>
    <dbReference type="NCBI Taxonomy" id="1144522"/>
    <lineage>
        <taxon>Eukaryota</taxon>
        <taxon>Metamonada</taxon>
        <taxon>Parabasalia</taxon>
        <taxon>Tritrichomonadida</taxon>
        <taxon>Tritrichomonadidae</taxon>
        <taxon>Tritrichomonas</taxon>
    </lineage>
</organism>
<dbReference type="Gene3D" id="1.25.40.20">
    <property type="entry name" value="Ankyrin repeat-containing domain"/>
    <property type="match status" value="1"/>
</dbReference>
<dbReference type="PANTHER" id="PTHR24198">
    <property type="entry name" value="ANKYRIN REPEAT AND PROTEIN KINASE DOMAIN-CONTAINING PROTEIN"/>
    <property type="match status" value="1"/>
</dbReference>
<dbReference type="InterPro" id="IPR036770">
    <property type="entry name" value="Ankyrin_rpt-contain_sf"/>
</dbReference>
<dbReference type="InterPro" id="IPR002110">
    <property type="entry name" value="Ankyrin_rpt"/>
</dbReference>
<keyword evidence="1" id="KW-0677">Repeat</keyword>
<dbReference type="SUPFAM" id="SSF48403">
    <property type="entry name" value="Ankyrin repeat"/>
    <property type="match status" value="1"/>
</dbReference>
<protein>
    <submittedName>
        <fullName evidence="4">Uncharacterized protein</fullName>
    </submittedName>
</protein>
<feature type="signal peptide" evidence="3">
    <location>
        <begin position="1"/>
        <end position="17"/>
    </location>
</feature>
<dbReference type="OrthoDB" id="194358at2759"/>
<name>A0A1J4KG83_9EUKA</name>
<dbReference type="PANTHER" id="PTHR24198:SF165">
    <property type="entry name" value="ANKYRIN REPEAT-CONTAINING PROTEIN-RELATED"/>
    <property type="match status" value="1"/>
</dbReference>
<reference evidence="4" key="1">
    <citation type="submission" date="2016-10" db="EMBL/GenBank/DDBJ databases">
        <authorList>
            <person name="Benchimol M."/>
            <person name="Almeida L.G."/>
            <person name="Vasconcelos A.T."/>
            <person name="Perreira-Neves A."/>
            <person name="Rosa I.A."/>
            <person name="Tasca T."/>
            <person name="Bogo M.R."/>
            <person name="de Souza W."/>
        </authorList>
    </citation>
    <scope>NUCLEOTIDE SEQUENCE [LARGE SCALE GENOMIC DNA]</scope>
    <source>
        <strain evidence="4">K</strain>
    </source>
</reference>
<dbReference type="Proteomes" id="UP000179807">
    <property type="component" value="Unassembled WGS sequence"/>
</dbReference>
<evidence type="ECO:0000256" key="2">
    <source>
        <dbReference type="ARBA" id="ARBA00023043"/>
    </source>
</evidence>
<keyword evidence="2" id="KW-0040">ANK repeat</keyword>
<dbReference type="RefSeq" id="XP_068363170.1">
    <property type="nucleotide sequence ID" value="XM_068501619.1"/>
</dbReference>
<evidence type="ECO:0000313" key="5">
    <source>
        <dbReference type="Proteomes" id="UP000179807"/>
    </source>
</evidence>
<accession>A0A1J4KG83</accession>
<keyword evidence="3" id="KW-0732">Signal</keyword>
<gene>
    <name evidence="4" type="ORF">TRFO_20837</name>
</gene>
<sequence length="180" mass="21123">MLLWMVFTLISWESALSLACFSGDEELVKYLLNYVTQIDRSPDIKCKSAIHWICQSHSLNIVREVLKHNIDVNRFDDKGQPGPFYLLDRTSEEVTIDILELLVQYGYDINNVYRYHQQQKSLLCHFLSGIKPVYRIIEWLLQHGADPSIPFYTNNHKKLNAYDIAKKKPLMKSLLDKYVK</sequence>
<dbReference type="AlphaFoldDB" id="A0A1J4KG83"/>
<proteinExistence type="predicted"/>